<dbReference type="PANTHER" id="PTHR30441:SF8">
    <property type="entry name" value="DUF748 DOMAIN-CONTAINING PROTEIN"/>
    <property type="match status" value="1"/>
</dbReference>
<dbReference type="PANTHER" id="PTHR30441">
    <property type="entry name" value="DUF748 DOMAIN-CONTAINING PROTEIN"/>
    <property type="match status" value="1"/>
</dbReference>
<dbReference type="AlphaFoldDB" id="A0A1K2HRW4"/>
<dbReference type="Pfam" id="PF05170">
    <property type="entry name" value="AsmA"/>
    <property type="match status" value="1"/>
</dbReference>
<evidence type="ECO:0000313" key="3">
    <source>
        <dbReference type="Proteomes" id="UP000186513"/>
    </source>
</evidence>
<dbReference type="EMBL" id="FPKR01000014">
    <property type="protein sequence ID" value="SFZ79010.1"/>
    <property type="molecule type" value="Genomic_DNA"/>
</dbReference>
<protein>
    <submittedName>
        <fullName evidence="2">AsmA family protein</fullName>
    </submittedName>
</protein>
<proteinExistence type="predicted"/>
<dbReference type="InterPro" id="IPR007844">
    <property type="entry name" value="AsmA"/>
</dbReference>
<gene>
    <name evidence="2" type="ORF">SAMN02745887_03324</name>
</gene>
<dbReference type="Proteomes" id="UP000186513">
    <property type="component" value="Unassembled WGS sequence"/>
</dbReference>
<dbReference type="GO" id="GO:0090313">
    <property type="term" value="P:regulation of protein targeting to membrane"/>
    <property type="evidence" value="ECO:0007669"/>
    <property type="project" value="TreeGrafter"/>
</dbReference>
<accession>A0A1K2HRW4</accession>
<keyword evidence="3" id="KW-1185">Reference proteome</keyword>
<dbReference type="InterPro" id="IPR052894">
    <property type="entry name" value="AsmA-related"/>
</dbReference>
<dbReference type="STRING" id="1121279.SAMN02745887_03324"/>
<dbReference type="GO" id="GO:0005886">
    <property type="term" value="C:plasma membrane"/>
    <property type="evidence" value="ECO:0007669"/>
    <property type="project" value="TreeGrafter"/>
</dbReference>
<sequence length="418" mass="45239">MSALKKLLIIVLVLAAILAAIPLLIPYDNYKSDLEQNLSTRLGTPVKIDSIQFSYAPKPQLQLQDIQLGDAAENTVGKIVVPVTLRNLFKFRESLADVSLEAATLKQDFALSLPDRLKTKPAGSNIHVASLKLQGLTIQLEKQQVGPFNGALRFNADSSLKNITLSSEDERAKLHIKPEGEQYELDFEAKNWVLPGKYEVRFDQLILRGQADKNGLLIDDINGLQFGAVAVGTAQLDWVDGWKLRGSLQTRGMQVEELISLASPITRATGRMTGTANFEFSGSGYDTLFDAPMIELKFSVTDGNLHNLDLITPLKSSSPSVLQRGGQTRFDTLTGTYLLNKDSVALRGLALNSGKFTASGNLSIDAKQNISGNIATRLASGVIVVSAPLRVDGTLDAPELRSSGAYKPGAADATTRIF</sequence>
<organism evidence="2 3">
    <name type="scientific">Chitinimonas taiwanensis DSM 18899</name>
    <dbReference type="NCBI Taxonomy" id="1121279"/>
    <lineage>
        <taxon>Bacteria</taxon>
        <taxon>Pseudomonadati</taxon>
        <taxon>Pseudomonadota</taxon>
        <taxon>Betaproteobacteria</taxon>
        <taxon>Neisseriales</taxon>
        <taxon>Chitinibacteraceae</taxon>
        <taxon>Chitinimonas</taxon>
    </lineage>
</organism>
<dbReference type="OrthoDB" id="9126970at2"/>
<name>A0A1K2HRW4_9NEIS</name>
<evidence type="ECO:0000313" key="2">
    <source>
        <dbReference type="EMBL" id="SFZ79010.1"/>
    </source>
</evidence>
<feature type="domain" description="AsmA" evidence="1">
    <location>
        <begin position="8"/>
        <end position="76"/>
    </location>
</feature>
<dbReference type="RefSeq" id="WP_072429806.1">
    <property type="nucleotide sequence ID" value="NZ_FPKR01000014.1"/>
</dbReference>
<reference evidence="2 3" key="1">
    <citation type="submission" date="2016-11" db="EMBL/GenBank/DDBJ databases">
        <authorList>
            <person name="Jaros S."/>
            <person name="Januszkiewicz K."/>
            <person name="Wedrychowicz H."/>
        </authorList>
    </citation>
    <scope>NUCLEOTIDE SEQUENCE [LARGE SCALE GENOMIC DNA]</scope>
    <source>
        <strain evidence="2 3">DSM 18899</strain>
    </source>
</reference>
<evidence type="ECO:0000259" key="1">
    <source>
        <dbReference type="Pfam" id="PF05170"/>
    </source>
</evidence>